<sequence length="150" mass="17299">MRNSELLTMIMDFTNVFNEFNNKAFKFIDEQLSKTGLVRTHFIILHELVGGKELSMSDLSEILHVTKPNITVLIDKLVKLDYVERVNKSQDRRVILIRLTGKGEAFIGKSSEELIESVVQLLDYLDQEDLYLVKQSTQVMKVLIAKLNKK</sequence>
<protein>
    <submittedName>
        <fullName evidence="1">MarR family transcriptional regulator</fullName>
    </submittedName>
</protein>
<evidence type="ECO:0000313" key="1">
    <source>
        <dbReference type="EMBL" id="QOX65711.1"/>
    </source>
</evidence>
<name>A0ACD1AGV3_9FIRM</name>
<organism evidence="1 2">
    <name type="scientific">Anoxybacterium hadale</name>
    <dbReference type="NCBI Taxonomy" id="3408580"/>
    <lineage>
        <taxon>Bacteria</taxon>
        <taxon>Bacillati</taxon>
        <taxon>Bacillota</taxon>
        <taxon>Clostridia</taxon>
        <taxon>Peptostreptococcales</taxon>
        <taxon>Anaerovoracaceae</taxon>
        <taxon>Anoxybacterium</taxon>
    </lineage>
</organism>
<dbReference type="Proteomes" id="UP000594014">
    <property type="component" value="Chromosome"/>
</dbReference>
<keyword evidence="2" id="KW-1185">Reference proteome</keyword>
<proteinExistence type="predicted"/>
<reference evidence="1" key="1">
    <citation type="submission" date="2019-08" db="EMBL/GenBank/DDBJ databases">
        <title>Genome sequence of Clostridiales bacterium MT110.</title>
        <authorList>
            <person name="Cao J."/>
        </authorList>
    </citation>
    <scope>NUCLEOTIDE SEQUENCE</scope>
    <source>
        <strain evidence="1">MT110</strain>
    </source>
</reference>
<dbReference type="EMBL" id="CP042469">
    <property type="protein sequence ID" value="QOX65711.1"/>
    <property type="molecule type" value="Genomic_DNA"/>
</dbReference>
<evidence type="ECO:0000313" key="2">
    <source>
        <dbReference type="Proteomes" id="UP000594014"/>
    </source>
</evidence>
<accession>A0ACD1AGV3</accession>
<gene>
    <name evidence="1" type="ORF">FRZ06_21355</name>
</gene>